<evidence type="ECO:0000256" key="2">
    <source>
        <dbReference type="ARBA" id="ARBA00005417"/>
    </source>
</evidence>
<gene>
    <name evidence="10" type="ORF">GCM10009823_12110</name>
</gene>
<dbReference type="GO" id="GO:0005524">
    <property type="term" value="F:ATP binding"/>
    <property type="evidence" value="ECO:0007669"/>
    <property type="project" value="UniProtKB-KW"/>
</dbReference>
<dbReference type="EMBL" id="BAAAPZ010000004">
    <property type="protein sequence ID" value="GAA2093632.1"/>
    <property type="molecule type" value="Genomic_DNA"/>
</dbReference>
<keyword evidence="3" id="KW-0813">Transport</keyword>
<dbReference type="SUPFAM" id="SSF52540">
    <property type="entry name" value="P-loop containing nucleoside triphosphate hydrolases"/>
    <property type="match status" value="2"/>
</dbReference>
<dbReference type="InterPro" id="IPR003439">
    <property type="entry name" value="ABC_transporter-like_ATP-bd"/>
</dbReference>
<name>A0ABN2WJ08_9MICO</name>
<keyword evidence="11" id="KW-1185">Reference proteome</keyword>
<comment type="subcellular location">
    <subcellularLocation>
        <location evidence="1">Cell membrane</location>
        <topology evidence="1">Peripheral membrane protein</topology>
    </subcellularLocation>
</comment>
<comment type="caution">
    <text evidence="10">The sequence shown here is derived from an EMBL/GenBank/DDBJ whole genome shotgun (WGS) entry which is preliminary data.</text>
</comment>
<dbReference type="InterPro" id="IPR013563">
    <property type="entry name" value="Oligopep_ABC_C"/>
</dbReference>
<dbReference type="InterPro" id="IPR027417">
    <property type="entry name" value="P-loop_NTPase"/>
</dbReference>
<feature type="region of interest" description="Disordered" evidence="8">
    <location>
        <begin position="591"/>
        <end position="613"/>
    </location>
</feature>
<proteinExistence type="inferred from homology"/>
<keyword evidence="7" id="KW-0472">Membrane</keyword>
<evidence type="ECO:0000256" key="3">
    <source>
        <dbReference type="ARBA" id="ARBA00022448"/>
    </source>
</evidence>
<keyword evidence="4" id="KW-1003">Cell membrane</keyword>
<dbReference type="Proteomes" id="UP001500984">
    <property type="component" value="Unassembled WGS sequence"/>
</dbReference>
<dbReference type="Gene3D" id="3.40.50.300">
    <property type="entry name" value="P-loop containing nucleotide triphosphate hydrolases"/>
    <property type="match status" value="2"/>
</dbReference>
<feature type="domain" description="ABC transporter" evidence="9">
    <location>
        <begin position="46"/>
        <end position="296"/>
    </location>
</feature>
<evidence type="ECO:0000256" key="7">
    <source>
        <dbReference type="ARBA" id="ARBA00023136"/>
    </source>
</evidence>
<feature type="compositionally biased region" description="Low complexity" evidence="8">
    <location>
        <begin position="25"/>
        <end position="39"/>
    </location>
</feature>
<sequence>MSVLHEAAGAAGAGDGRADGHGPGHRSSAPAAGSAQAGGRTDEPLLVVEDLQVVFDGPRGTVTAVDDVSFAVRPRETLAVVGESGSGKSVTARTVLGLSTPPGRITAGTITLGGRSLVGLTEAEWGAVRGSRISMVFQDPMRSLNPTMKIGKQIEEALRLHTDLEGAALRARAVEMLEAVRLTEPARRVDEYPHQLSGGMRQRVMIALALSCGPDLLIADEPTTALDVTTQKQILDLVQDLQSEFGMALMLITHDIALASNYADTLCVMQGGRVVESGPASRVLSAPQEEYTQHLLDSVVDTDTARTRESAEHRDVLLSGAGLEQEFTVGGPGGGKVRALDGVSFDVLRGETLSIVGESGSGKSTTARAILQAPAPTAGSVRFEDTDLAGLSGAALRRARTEMQMVFQDPFSSLNPGWKVRDVVAEPLRVNGVGTARERTRKVEELLELVGLDPARFADRTPRQLSGGQAQRVGIARALALGPKLLICDESVSSLDVTIQAQVLELFERLGRELGLTYLFIAHDLAVVRHISDRVGVMFRGRLVEIGPSESVCAAPVHPYTRSLLEAVPRVVRDRGSWAAASGDAHGAAVGADAVGDEASGEGGGAPSGGSRAGLARGVPVSVLREALLREAGEPLGADCLWAREECAQAHAPLHEVSPGHFVACHSRRARDIQTGTDGSGAR</sequence>
<dbReference type="PROSITE" id="PS00211">
    <property type="entry name" value="ABC_TRANSPORTER_1"/>
    <property type="match status" value="2"/>
</dbReference>
<dbReference type="CDD" id="cd03257">
    <property type="entry name" value="ABC_NikE_OppD_transporters"/>
    <property type="match status" value="2"/>
</dbReference>
<dbReference type="InterPro" id="IPR050388">
    <property type="entry name" value="ABC_Ni/Peptide_Import"/>
</dbReference>
<dbReference type="Pfam" id="PF00005">
    <property type="entry name" value="ABC_tran"/>
    <property type="match status" value="2"/>
</dbReference>
<dbReference type="NCBIfam" id="NF008453">
    <property type="entry name" value="PRK11308.1"/>
    <property type="match status" value="3"/>
</dbReference>
<evidence type="ECO:0000256" key="5">
    <source>
        <dbReference type="ARBA" id="ARBA00022741"/>
    </source>
</evidence>
<dbReference type="InterPro" id="IPR017871">
    <property type="entry name" value="ABC_transporter-like_CS"/>
</dbReference>
<feature type="compositionally biased region" description="Gly residues" evidence="8">
    <location>
        <begin position="601"/>
        <end position="612"/>
    </location>
</feature>
<evidence type="ECO:0000313" key="10">
    <source>
        <dbReference type="EMBL" id="GAA2093632.1"/>
    </source>
</evidence>
<feature type="region of interest" description="Disordered" evidence="8">
    <location>
        <begin position="1"/>
        <end position="40"/>
    </location>
</feature>
<dbReference type="PROSITE" id="PS50893">
    <property type="entry name" value="ABC_TRANSPORTER_2"/>
    <property type="match status" value="2"/>
</dbReference>
<dbReference type="Pfam" id="PF08352">
    <property type="entry name" value="oligo_HPY"/>
    <property type="match status" value="2"/>
</dbReference>
<evidence type="ECO:0000256" key="8">
    <source>
        <dbReference type="SAM" id="MobiDB-lite"/>
    </source>
</evidence>
<accession>A0ABN2WJ08</accession>
<organism evidence="10 11">
    <name type="scientific">Brevibacterium salitolerans</name>
    <dbReference type="NCBI Taxonomy" id="1403566"/>
    <lineage>
        <taxon>Bacteria</taxon>
        <taxon>Bacillati</taxon>
        <taxon>Actinomycetota</taxon>
        <taxon>Actinomycetes</taxon>
        <taxon>Micrococcales</taxon>
        <taxon>Brevibacteriaceae</taxon>
        <taxon>Brevibacterium</taxon>
    </lineage>
</organism>
<dbReference type="PANTHER" id="PTHR43297:SF2">
    <property type="entry name" value="DIPEPTIDE TRANSPORT ATP-BINDING PROTEIN DPPD"/>
    <property type="match status" value="1"/>
</dbReference>
<keyword evidence="5" id="KW-0547">Nucleotide-binding</keyword>
<reference evidence="10 11" key="1">
    <citation type="journal article" date="2019" name="Int. J. Syst. Evol. Microbiol.">
        <title>The Global Catalogue of Microorganisms (GCM) 10K type strain sequencing project: providing services to taxonomists for standard genome sequencing and annotation.</title>
        <authorList>
            <consortium name="The Broad Institute Genomics Platform"/>
            <consortium name="The Broad Institute Genome Sequencing Center for Infectious Disease"/>
            <person name="Wu L."/>
            <person name="Ma J."/>
        </authorList>
    </citation>
    <scope>NUCLEOTIDE SEQUENCE [LARGE SCALE GENOMIC DNA]</scope>
    <source>
        <strain evidence="10 11">JCM 15900</strain>
    </source>
</reference>
<dbReference type="NCBIfam" id="NF007739">
    <property type="entry name" value="PRK10419.1"/>
    <property type="match status" value="2"/>
</dbReference>
<evidence type="ECO:0000256" key="6">
    <source>
        <dbReference type="ARBA" id="ARBA00022840"/>
    </source>
</evidence>
<evidence type="ECO:0000256" key="4">
    <source>
        <dbReference type="ARBA" id="ARBA00022475"/>
    </source>
</evidence>
<dbReference type="RefSeq" id="WP_344336233.1">
    <property type="nucleotide sequence ID" value="NZ_BAAAPZ010000004.1"/>
</dbReference>
<evidence type="ECO:0000256" key="1">
    <source>
        <dbReference type="ARBA" id="ARBA00004202"/>
    </source>
</evidence>
<dbReference type="InterPro" id="IPR003593">
    <property type="entry name" value="AAA+_ATPase"/>
</dbReference>
<comment type="similarity">
    <text evidence="2">Belongs to the ABC transporter superfamily.</text>
</comment>
<dbReference type="SMART" id="SM00382">
    <property type="entry name" value="AAA"/>
    <property type="match status" value="2"/>
</dbReference>
<evidence type="ECO:0000259" key="9">
    <source>
        <dbReference type="PROSITE" id="PS50893"/>
    </source>
</evidence>
<protein>
    <submittedName>
        <fullName evidence="10">ABC transporter ATP-binding protein</fullName>
    </submittedName>
</protein>
<evidence type="ECO:0000313" key="11">
    <source>
        <dbReference type="Proteomes" id="UP001500984"/>
    </source>
</evidence>
<dbReference type="PANTHER" id="PTHR43297">
    <property type="entry name" value="OLIGOPEPTIDE TRANSPORT ATP-BINDING PROTEIN APPD"/>
    <property type="match status" value="1"/>
</dbReference>
<feature type="domain" description="ABC transporter" evidence="9">
    <location>
        <begin position="311"/>
        <end position="565"/>
    </location>
</feature>
<keyword evidence="6 10" id="KW-0067">ATP-binding</keyword>